<dbReference type="Gene3D" id="3.90.640.10">
    <property type="entry name" value="Actin, Chain A, domain 4"/>
    <property type="match status" value="1"/>
</dbReference>
<dbReference type="SUPFAM" id="SSF100920">
    <property type="entry name" value="Heat shock protein 70kD (HSP70), peptide-binding domain"/>
    <property type="match status" value="1"/>
</dbReference>
<accession>A0A913WTH2</accession>
<dbReference type="FunFam" id="3.90.640.10:FF:000010">
    <property type="entry name" value="heat shock 70 kDa protein 14"/>
    <property type="match status" value="1"/>
</dbReference>
<dbReference type="RefSeq" id="XP_020893868.1">
    <property type="nucleotide sequence ID" value="XM_021038209.2"/>
</dbReference>
<dbReference type="Gene3D" id="2.60.34.10">
    <property type="entry name" value="Substrate Binding Domain Of DNAk, Chain A, domain 1"/>
    <property type="match status" value="1"/>
</dbReference>
<dbReference type="KEGG" id="epa:110232972"/>
<dbReference type="InterPro" id="IPR043129">
    <property type="entry name" value="ATPase_NBD"/>
</dbReference>
<evidence type="ECO:0000256" key="3">
    <source>
        <dbReference type="ARBA" id="ARBA00022490"/>
    </source>
</evidence>
<keyword evidence="3" id="KW-0963">Cytoplasm</keyword>
<dbReference type="InterPro" id="IPR029047">
    <property type="entry name" value="HSP70_peptide-bd_sf"/>
</dbReference>
<evidence type="ECO:0000313" key="8">
    <source>
        <dbReference type="EnsemblMetazoa" id="XP_020893868.1"/>
    </source>
</evidence>
<comment type="similarity">
    <text evidence="2 7">Belongs to the heat shock protein 70 family.</text>
</comment>
<evidence type="ECO:0008006" key="10">
    <source>
        <dbReference type="Google" id="ProtNLM"/>
    </source>
</evidence>
<dbReference type="GeneID" id="110232972"/>
<name>A0A913WTH2_EXADI</name>
<evidence type="ECO:0000256" key="7">
    <source>
        <dbReference type="RuleBase" id="RU003322"/>
    </source>
</evidence>
<comment type="subcellular location">
    <subcellularLocation>
        <location evidence="1">Cytoplasm</location>
        <location evidence="1">Cytosol</location>
    </subcellularLocation>
</comment>
<dbReference type="Gene3D" id="3.30.420.40">
    <property type="match status" value="2"/>
</dbReference>
<dbReference type="GO" id="GO:0005524">
    <property type="term" value="F:ATP binding"/>
    <property type="evidence" value="ECO:0007669"/>
    <property type="project" value="UniProtKB-KW"/>
</dbReference>
<evidence type="ECO:0000256" key="5">
    <source>
        <dbReference type="ARBA" id="ARBA00022840"/>
    </source>
</evidence>
<protein>
    <recommendedName>
        <fullName evidence="10">Heat shock 70 kDa protein 14</fullName>
    </recommendedName>
</protein>
<dbReference type="EnsemblMetazoa" id="XM_021038209.2">
    <property type="protein sequence ID" value="XP_020893868.1"/>
    <property type="gene ID" value="LOC110232972"/>
</dbReference>
<dbReference type="OrthoDB" id="29851at2759"/>
<dbReference type="CDD" id="cd10238">
    <property type="entry name" value="ASKHA_NBD_HSP70_HSPA14"/>
    <property type="match status" value="1"/>
</dbReference>
<dbReference type="InterPro" id="IPR013126">
    <property type="entry name" value="Hsp_70_fam"/>
</dbReference>
<evidence type="ECO:0000256" key="4">
    <source>
        <dbReference type="ARBA" id="ARBA00022741"/>
    </source>
</evidence>
<keyword evidence="6" id="KW-0143">Chaperone</keyword>
<dbReference type="Gene3D" id="3.30.30.30">
    <property type="match status" value="1"/>
</dbReference>
<dbReference type="Pfam" id="PF00012">
    <property type="entry name" value="HSP70"/>
    <property type="match status" value="1"/>
</dbReference>
<organism evidence="8 9">
    <name type="scientific">Exaiptasia diaphana</name>
    <name type="common">Tropical sea anemone</name>
    <name type="synonym">Aiptasia pulchella</name>
    <dbReference type="NCBI Taxonomy" id="2652724"/>
    <lineage>
        <taxon>Eukaryota</taxon>
        <taxon>Metazoa</taxon>
        <taxon>Cnidaria</taxon>
        <taxon>Anthozoa</taxon>
        <taxon>Hexacorallia</taxon>
        <taxon>Actiniaria</taxon>
        <taxon>Aiptasiidae</taxon>
        <taxon>Exaiptasia</taxon>
    </lineage>
</organism>
<dbReference type="PRINTS" id="PR00301">
    <property type="entry name" value="HEATSHOCK70"/>
</dbReference>
<dbReference type="PANTHER" id="PTHR19375">
    <property type="entry name" value="HEAT SHOCK PROTEIN 70KDA"/>
    <property type="match status" value="1"/>
</dbReference>
<keyword evidence="4 7" id="KW-0547">Nucleotide-binding</keyword>
<evidence type="ECO:0000256" key="1">
    <source>
        <dbReference type="ARBA" id="ARBA00004514"/>
    </source>
</evidence>
<keyword evidence="9" id="KW-1185">Reference proteome</keyword>
<proteinExistence type="inferred from homology"/>
<dbReference type="GO" id="GO:0005829">
    <property type="term" value="C:cytosol"/>
    <property type="evidence" value="ECO:0007669"/>
    <property type="project" value="UniProtKB-SubCell"/>
</dbReference>
<reference evidence="8" key="1">
    <citation type="submission" date="2022-11" db="UniProtKB">
        <authorList>
            <consortium name="EnsemblMetazoa"/>
        </authorList>
    </citation>
    <scope>IDENTIFICATION</scope>
</reference>
<evidence type="ECO:0000313" key="9">
    <source>
        <dbReference type="Proteomes" id="UP000887567"/>
    </source>
</evidence>
<keyword evidence="5 7" id="KW-0067">ATP-binding</keyword>
<dbReference type="SUPFAM" id="SSF53067">
    <property type="entry name" value="Actin-like ATPase domain"/>
    <property type="match status" value="2"/>
</dbReference>
<dbReference type="OMA" id="DQVLMDH"/>
<dbReference type="GO" id="GO:0140662">
    <property type="term" value="F:ATP-dependent protein folding chaperone"/>
    <property type="evidence" value="ECO:0007669"/>
    <property type="project" value="InterPro"/>
</dbReference>
<dbReference type="Proteomes" id="UP000887567">
    <property type="component" value="Unplaced"/>
</dbReference>
<dbReference type="AlphaFoldDB" id="A0A913WTH2"/>
<evidence type="ECO:0000256" key="6">
    <source>
        <dbReference type="ARBA" id="ARBA00023186"/>
    </source>
</evidence>
<sequence>MADKVAFGVHVGCTSACVAICQDGDAKILTNDAGERVTPAVVAYTESEKIVGLPAKQGLLRGNSNKTIVRAKRLLAKSFLDEDVQQDVKSSDCKIIEKDGLPYYRIEHDNKSTTISPKEIISTIYGKMHETATSHSGSGCSYHAVLAVPVDYTEQQRTELREAAEAAGFQVLRFISIPAAGLLAYNISQNDRSVDSTVLVYRIGGTSQEATVVSVTNGMYRIIAHHLDSSLGGNEFDGIILQHLANEFKRQWKVDPLSTRKAKAKLGSSAEHVKNILSRMDTATVNIDSLCEGIDFQTKVSRARFESLCSHLFQQCLSVIEQGLKKADISKERIDKVILVGGTASIPKIQQMLKDYFIGKEICRRINPDEVIAYGAAVQASILQGQKEEPEALLTELQCMAKTISVSVDSDSTKLVPVIPSLTPFPLRRTYTFTTSQDNQESVCLSVFEVDDAMNDQSNKALLCKIVLKDLSPLPKGQLKFCATFHVRKDGSMHVHLIERESNKTADVTIETA</sequence>
<evidence type="ECO:0000256" key="2">
    <source>
        <dbReference type="ARBA" id="ARBA00007381"/>
    </source>
</evidence>
<dbReference type="InterPro" id="IPR042049">
    <property type="entry name" value="HSPA14_NBD"/>
</dbReference>